<organism evidence="2 3">
    <name type="scientific">Bradyrhizobium erythrophlei</name>
    <dbReference type="NCBI Taxonomy" id="1437360"/>
    <lineage>
        <taxon>Bacteria</taxon>
        <taxon>Pseudomonadati</taxon>
        <taxon>Pseudomonadota</taxon>
        <taxon>Alphaproteobacteria</taxon>
        <taxon>Hyphomicrobiales</taxon>
        <taxon>Nitrobacteraceae</taxon>
        <taxon>Bradyrhizobium</taxon>
    </lineage>
</organism>
<dbReference type="OrthoDB" id="8370150at2"/>
<gene>
    <name evidence="2" type="ORF">SAMN05443248_0504</name>
</gene>
<protein>
    <submittedName>
        <fullName evidence="2">Lipocalin-like domain-containing protein</fullName>
    </submittedName>
</protein>
<name>A0A1M5HJX3_9BRAD</name>
<evidence type="ECO:0000313" key="2">
    <source>
        <dbReference type="EMBL" id="SHG16122.1"/>
    </source>
</evidence>
<proteinExistence type="predicted"/>
<sequence>MATDEEVLTSVKRGKPPVDCAVIGTWSLRSYVRERLSDGQRHNQFGDAPVGYIGYAPDGRMYAIFTRDDRVAPRDAVPTDEEGVQLLGTMVAYAGTFSLGENVVVHHIDTSWNQAWTGTHQIRHFVLEGDVLTITTAPYRSYLDGTMGRSILVWNKVR</sequence>
<accession>A0A1M5HJX3</accession>
<evidence type="ECO:0000259" key="1">
    <source>
        <dbReference type="Pfam" id="PF13924"/>
    </source>
</evidence>
<dbReference type="RefSeq" id="WP_079599877.1">
    <property type="nucleotide sequence ID" value="NZ_LT670817.1"/>
</dbReference>
<reference evidence="2 3" key="1">
    <citation type="submission" date="2016-11" db="EMBL/GenBank/DDBJ databases">
        <authorList>
            <person name="Jaros S."/>
            <person name="Januszkiewicz K."/>
            <person name="Wedrychowicz H."/>
        </authorList>
    </citation>
    <scope>NUCLEOTIDE SEQUENCE [LARGE SCALE GENOMIC DNA]</scope>
    <source>
        <strain evidence="2 3">GAS138</strain>
    </source>
</reference>
<evidence type="ECO:0000313" key="3">
    <source>
        <dbReference type="Proteomes" id="UP000189796"/>
    </source>
</evidence>
<dbReference type="AlphaFoldDB" id="A0A1M5HJX3"/>
<dbReference type="InterPro" id="IPR024311">
    <property type="entry name" value="Lipocalin-like"/>
</dbReference>
<dbReference type="Pfam" id="PF13924">
    <property type="entry name" value="Lipocalin_5"/>
    <property type="match status" value="1"/>
</dbReference>
<feature type="domain" description="Lipocalin-like" evidence="1">
    <location>
        <begin position="23"/>
        <end position="157"/>
    </location>
</feature>
<dbReference type="EMBL" id="LT670817">
    <property type="protein sequence ID" value="SHG16122.1"/>
    <property type="molecule type" value="Genomic_DNA"/>
</dbReference>
<dbReference type="Proteomes" id="UP000189796">
    <property type="component" value="Chromosome I"/>
</dbReference>